<comment type="subcellular location">
    <subcellularLocation>
        <location evidence="1">Cytoplasm</location>
        <location evidence="1">Cytosol</location>
    </subcellularLocation>
    <subcellularLocation>
        <location evidence="2">Golgi apparatus</location>
    </subcellularLocation>
</comment>
<reference evidence="22" key="1">
    <citation type="journal article" date="2021" name="Nat. Commun.">
        <title>Genetic determinants of endophytism in the Arabidopsis root mycobiome.</title>
        <authorList>
            <person name="Mesny F."/>
            <person name="Miyauchi S."/>
            <person name="Thiergart T."/>
            <person name="Pickel B."/>
            <person name="Atanasova L."/>
            <person name="Karlsson M."/>
            <person name="Huettel B."/>
            <person name="Barry K.W."/>
            <person name="Haridas S."/>
            <person name="Chen C."/>
            <person name="Bauer D."/>
            <person name="Andreopoulos W."/>
            <person name="Pangilinan J."/>
            <person name="LaButti K."/>
            <person name="Riley R."/>
            <person name="Lipzen A."/>
            <person name="Clum A."/>
            <person name="Drula E."/>
            <person name="Henrissat B."/>
            <person name="Kohler A."/>
            <person name="Grigoriev I.V."/>
            <person name="Martin F.M."/>
            <person name="Hacquard S."/>
        </authorList>
    </citation>
    <scope>NUCLEOTIDE SEQUENCE</scope>
    <source>
        <strain evidence="22">MPI-SDFR-AT-0073</strain>
    </source>
</reference>
<keyword evidence="9" id="KW-0863">Zinc-finger</keyword>
<evidence type="ECO:0000256" key="7">
    <source>
        <dbReference type="ARBA" id="ARBA00022691"/>
    </source>
</evidence>
<evidence type="ECO:0000256" key="3">
    <source>
        <dbReference type="ARBA" id="ARBA00011925"/>
    </source>
</evidence>
<keyword evidence="12" id="KW-0175">Coiled coil</keyword>
<dbReference type="PROSITE" id="PS51678">
    <property type="entry name" value="SAM_MT_PRMT"/>
    <property type="match status" value="1"/>
</dbReference>
<dbReference type="Pfam" id="PF04871">
    <property type="entry name" value="Uso1_p115_C"/>
    <property type="match status" value="1"/>
</dbReference>
<evidence type="ECO:0000256" key="1">
    <source>
        <dbReference type="ARBA" id="ARBA00004514"/>
    </source>
</evidence>
<proteinExistence type="predicted"/>
<evidence type="ECO:0000256" key="10">
    <source>
        <dbReference type="ARBA" id="ARBA00022833"/>
    </source>
</evidence>
<evidence type="ECO:0000256" key="6">
    <source>
        <dbReference type="ARBA" id="ARBA00022679"/>
    </source>
</evidence>
<dbReference type="EC" id="2.1.1.319" evidence="3"/>
<dbReference type="GO" id="GO:0008270">
    <property type="term" value="F:zinc ion binding"/>
    <property type="evidence" value="ECO:0007669"/>
    <property type="project" value="UniProtKB-KW"/>
</dbReference>
<dbReference type="Gene3D" id="3.40.50.150">
    <property type="entry name" value="Vaccinia Virus protein VP39"/>
    <property type="match status" value="1"/>
</dbReference>
<name>A0A9P9A0Y4_9PEZI</name>
<comment type="caution">
    <text evidence="22">The sequence shown here is derived from an EMBL/GenBank/DDBJ whole genome shotgun (WGS) entry which is preliminary data.</text>
</comment>
<dbReference type="GO" id="GO:0006888">
    <property type="term" value="P:endoplasmic reticulum to Golgi vesicle-mediated transport"/>
    <property type="evidence" value="ECO:0007669"/>
    <property type="project" value="TreeGrafter"/>
</dbReference>
<feature type="domain" description="Protein arginine N-methyltransferase 3-like C2H2 zinc finger" evidence="20">
    <location>
        <begin position="902"/>
        <end position="946"/>
    </location>
</feature>
<dbReference type="InterPro" id="IPR016024">
    <property type="entry name" value="ARM-type_fold"/>
</dbReference>
<dbReference type="FunFam" id="3.40.50.150:FF:000003">
    <property type="entry name" value="Blast:Protein arginine N-methyltransferase 1"/>
    <property type="match status" value="1"/>
</dbReference>
<keyword evidence="4" id="KW-0963">Cytoplasm</keyword>
<feature type="domain" description="Uso1/p115-like vesicle tethering protein C-terminal" evidence="18">
    <location>
        <begin position="726"/>
        <end position="843"/>
    </location>
</feature>
<keyword evidence="23" id="KW-1185">Reference proteome</keyword>
<sequence length="1386" mass="154808">MFSTIANAPAKQSVGETIAVLSGRLNSATLLEDRRAAILGLRSFAKDYPASVASGALRSLIGSLSNDGEDVDTVKVVLETLLMLFNPNQNSPEASEDIALWLADEFTQRQENVTLLLDFLETNDFYSRLYSLQLLAAVLSARADRTEACVFAAPLGISSLVAVLDDRREAVRNEAVSLLTYLTPTSPDIQKAVAFQGAYGKIFAIISAEGGLSEGDRIVEDCLVLLVNLLRLNTSNQYTFREEGYVAQLSQLLKTTYDLAKDAEEVAQWAQQQGNRNTYALLAIVRLFLSPGEKETALNQKAFWQHGVLYHALQLAFAQASDISIRAEALSGYKSGSDETANVLTTLLQPTALASSDPYRHWFAAVVLLHLLHEDEDTQEPRAKKLAMSLTDGDADSGEEVVTAIQTITAHLLSGMKSDIDERIIVGYLMLLIVWLWHNPDGVADFLGEGSHLQGLTEVVQNPKSNAVVRGLCAMLLGVIYEYSTKDSPIPRASLHDALLTRMSRGNYQVSLRDLLRHPLIRDFDLIPQKADDSGESPEVFFDATFVDFYKDHCSYVIRAIDTDPAIETSVVINGEEKGVSRQLVDDLRAELDAARAKQDEYYQNWQSTLVDGTSSSQQLNQQLQNAVGEVTRIKGLNEALHRNHEEEQLKSTEEQATAKTAEIQRQLDYVKKTSEAEAARKERRTGAEIADLRATISRLEVDLLKANKLHTQELHTAKEEATAEAAKVKEAEKRVQDVQAQLKHAQESATELQQAKAQTKHQNNEELEKLAKKDDEVRQKEAQLKAKDDDKAATQTELDDLLMVFGDLEEKVEKYKKQVEQLGGTVSEDEDEDDEDEDEDEDDDESSDSREEDEEGWDDVDQDEEETQQVISLLDDKVFPDVLSMLDYCKEKHSFDFLALRQKLQLDFHGCVKLVNYIRSRVHEGQAVTEDISKSDIESDQYLKPVLDDDAVIIGIFDLPDVVPEAAPSSAQAQDASVVDDLLKRNTELQENLLRVTAQFESYRATVSETLDQRWGDADAAEAEAKTAGKEVAGRKKPEDASHYYWESYAGNDIHETMLKDKVRTEGYRDFIYNNKHLFAGKTVLDIGCGTGILSMFCAKAGAAQVISVDASDIINKARENVITAGLSSTITLIKGKMEEVVLPVDKVDIIVSEWMGYCLLYEAMLPSVLYARDRYLRPDGLLVPSACNMWVAPVADPEYVMDNVHFWRDVYGFDMKAMQPGIWDEVRVLHWPKDTVCGQPAGIKLLDLYTIKAEDLTFSATWKSQLTQDIDALDGLLVWFDNFFAPTRDGQEVDINSVADEWVKGNKDRVAFTTGPFNTETHWRQGFLMAKYKEGESTAFKKGDVIEGDITFAPPEDMPRGLIIKANWNTEGQDKKHSQSWDMR</sequence>
<evidence type="ECO:0000256" key="9">
    <source>
        <dbReference type="ARBA" id="ARBA00022771"/>
    </source>
</evidence>
<dbReference type="GO" id="GO:0005783">
    <property type="term" value="C:endoplasmic reticulum"/>
    <property type="evidence" value="ECO:0007669"/>
    <property type="project" value="TreeGrafter"/>
</dbReference>
<dbReference type="InterPro" id="IPR055135">
    <property type="entry name" value="PRMT_dom"/>
</dbReference>
<keyword evidence="10" id="KW-0862">Zinc</keyword>
<dbReference type="InterPro" id="IPR041698">
    <property type="entry name" value="Methyltransf_25"/>
</dbReference>
<protein>
    <recommendedName>
        <fullName evidence="3">type I protein arginine methyltransferase</fullName>
        <ecNumber evidence="3">2.1.1.319</ecNumber>
    </recommendedName>
</protein>
<evidence type="ECO:0000256" key="14">
    <source>
        <dbReference type="ARBA" id="ARBA00049303"/>
    </source>
</evidence>
<dbReference type="OrthoDB" id="7848332at2759"/>
<evidence type="ECO:0000313" key="23">
    <source>
        <dbReference type="Proteomes" id="UP000758603"/>
    </source>
</evidence>
<dbReference type="GO" id="GO:0005795">
    <property type="term" value="C:Golgi stack"/>
    <property type="evidence" value="ECO:0007669"/>
    <property type="project" value="TreeGrafter"/>
</dbReference>
<keyword evidence="7 15" id="KW-0949">S-adenosyl-L-methionine</keyword>
<dbReference type="InterPro" id="IPR011989">
    <property type="entry name" value="ARM-like"/>
</dbReference>
<dbReference type="SUPFAM" id="SSF48371">
    <property type="entry name" value="ARM repeat"/>
    <property type="match status" value="1"/>
</dbReference>
<evidence type="ECO:0000259" key="20">
    <source>
        <dbReference type="Pfam" id="PF21137"/>
    </source>
</evidence>
<evidence type="ECO:0000256" key="16">
    <source>
        <dbReference type="SAM" id="MobiDB-lite"/>
    </source>
</evidence>
<feature type="domain" description="Methyltransferase" evidence="19">
    <location>
        <begin position="1085"/>
        <end position="1182"/>
    </location>
</feature>
<dbReference type="GO" id="GO:0005829">
    <property type="term" value="C:cytosol"/>
    <property type="evidence" value="ECO:0007669"/>
    <property type="project" value="UniProtKB-SubCell"/>
</dbReference>
<dbReference type="Pfam" id="PF21137">
    <property type="entry name" value="ANM3_C2H2_Zf"/>
    <property type="match status" value="1"/>
</dbReference>
<dbReference type="GO" id="GO:0012507">
    <property type="term" value="C:ER to Golgi transport vesicle membrane"/>
    <property type="evidence" value="ECO:0007669"/>
    <property type="project" value="TreeGrafter"/>
</dbReference>
<dbReference type="GO" id="GO:0032259">
    <property type="term" value="P:methylation"/>
    <property type="evidence" value="ECO:0007669"/>
    <property type="project" value="UniProtKB-KW"/>
</dbReference>
<feature type="region of interest" description="Disordered" evidence="16">
    <location>
        <begin position="820"/>
        <end position="867"/>
    </location>
</feature>
<feature type="compositionally biased region" description="Basic and acidic residues" evidence="16">
    <location>
        <begin position="763"/>
        <end position="793"/>
    </location>
</feature>
<dbReference type="FunFam" id="2.70.160.11:FF:000016">
    <property type="entry name" value="Protein arginine methyltransferase RmtB"/>
    <property type="match status" value="1"/>
</dbReference>
<dbReference type="InterPro" id="IPR025799">
    <property type="entry name" value="Arg_MeTrfase"/>
</dbReference>
<evidence type="ECO:0000259" key="17">
    <source>
        <dbReference type="Pfam" id="PF04869"/>
    </source>
</evidence>
<comment type="catalytic activity">
    <reaction evidence="13">
        <text>L-arginyl-[protein] + 2 S-adenosyl-L-methionine = N(omega),N(omega)-dimethyl-L-arginyl-[protein] + 2 S-adenosyl-L-homocysteine + 2 H(+)</text>
        <dbReference type="Rhea" id="RHEA:48096"/>
        <dbReference type="Rhea" id="RHEA-COMP:10532"/>
        <dbReference type="Rhea" id="RHEA-COMP:11991"/>
        <dbReference type="ChEBI" id="CHEBI:15378"/>
        <dbReference type="ChEBI" id="CHEBI:29965"/>
        <dbReference type="ChEBI" id="CHEBI:57856"/>
        <dbReference type="ChEBI" id="CHEBI:59789"/>
        <dbReference type="ChEBI" id="CHEBI:61897"/>
        <dbReference type="EC" id="2.1.1.319"/>
    </reaction>
    <physiologicalReaction direction="left-to-right" evidence="13">
        <dbReference type="Rhea" id="RHEA:48097"/>
    </physiologicalReaction>
</comment>
<comment type="catalytic activity">
    <reaction evidence="14">
        <text>L-arginyl-[protein] + S-adenosyl-L-methionine = N(omega)-methyl-L-arginyl-[protein] + S-adenosyl-L-homocysteine + H(+)</text>
        <dbReference type="Rhea" id="RHEA:48100"/>
        <dbReference type="Rhea" id="RHEA-COMP:10532"/>
        <dbReference type="Rhea" id="RHEA-COMP:11990"/>
        <dbReference type="ChEBI" id="CHEBI:15378"/>
        <dbReference type="ChEBI" id="CHEBI:29965"/>
        <dbReference type="ChEBI" id="CHEBI:57856"/>
        <dbReference type="ChEBI" id="CHEBI:59789"/>
        <dbReference type="ChEBI" id="CHEBI:65280"/>
    </reaction>
    <physiologicalReaction direction="left-to-right" evidence="14">
        <dbReference type="Rhea" id="RHEA:48101"/>
    </physiologicalReaction>
</comment>
<feature type="region of interest" description="Disordered" evidence="16">
    <location>
        <begin position="758"/>
        <end position="793"/>
    </location>
</feature>
<dbReference type="Gene3D" id="1.25.10.10">
    <property type="entry name" value="Leucine-rich Repeat Variant"/>
    <property type="match status" value="2"/>
</dbReference>
<dbReference type="EMBL" id="JAGPXC010000002">
    <property type="protein sequence ID" value="KAH6656465.1"/>
    <property type="molecule type" value="Genomic_DNA"/>
</dbReference>
<dbReference type="InterPro" id="IPR036236">
    <property type="entry name" value="Znf_C2H2_sf"/>
</dbReference>
<dbReference type="GO" id="GO:0006886">
    <property type="term" value="P:intracellular protein transport"/>
    <property type="evidence" value="ECO:0007669"/>
    <property type="project" value="InterPro"/>
</dbReference>
<evidence type="ECO:0000256" key="4">
    <source>
        <dbReference type="ARBA" id="ARBA00022490"/>
    </source>
</evidence>
<dbReference type="InterPro" id="IPR006955">
    <property type="entry name" value="Uso1_p115_C"/>
</dbReference>
<accession>A0A9P9A0Y4</accession>
<organism evidence="22 23">
    <name type="scientific">Truncatella angustata</name>
    <dbReference type="NCBI Taxonomy" id="152316"/>
    <lineage>
        <taxon>Eukaryota</taxon>
        <taxon>Fungi</taxon>
        <taxon>Dikarya</taxon>
        <taxon>Ascomycota</taxon>
        <taxon>Pezizomycotina</taxon>
        <taxon>Sordariomycetes</taxon>
        <taxon>Xylariomycetidae</taxon>
        <taxon>Amphisphaeriales</taxon>
        <taxon>Sporocadaceae</taxon>
        <taxon>Truncatella</taxon>
    </lineage>
</organism>
<evidence type="ECO:0000259" key="19">
    <source>
        <dbReference type="Pfam" id="PF13649"/>
    </source>
</evidence>
<evidence type="ECO:0000256" key="12">
    <source>
        <dbReference type="ARBA" id="ARBA00023054"/>
    </source>
</evidence>
<dbReference type="Pfam" id="PF13649">
    <property type="entry name" value="Methyltransf_25"/>
    <property type="match status" value="1"/>
</dbReference>
<dbReference type="GeneID" id="70134342"/>
<evidence type="ECO:0000256" key="2">
    <source>
        <dbReference type="ARBA" id="ARBA00004555"/>
    </source>
</evidence>
<evidence type="ECO:0000256" key="8">
    <source>
        <dbReference type="ARBA" id="ARBA00022723"/>
    </source>
</evidence>
<feature type="domain" description="Protein arginine N-methyltransferase" evidence="21">
    <location>
        <begin position="1189"/>
        <end position="1374"/>
    </location>
</feature>
<keyword evidence="5 15" id="KW-0489">Methyltransferase</keyword>
<dbReference type="GO" id="GO:0048280">
    <property type="term" value="P:vesicle fusion with Golgi apparatus"/>
    <property type="evidence" value="ECO:0007669"/>
    <property type="project" value="InterPro"/>
</dbReference>
<evidence type="ECO:0000256" key="5">
    <source>
        <dbReference type="ARBA" id="ARBA00022603"/>
    </source>
</evidence>
<gene>
    <name evidence="22" type="ORF">BKA67DRAFT_618536</name>
</gene>
<dbReference type="GO" id="GO:0035242">
    <property type="term" value="F:protein-arginine omega-N asymmetric methyltransferase activity"/>
    <property type="evidence" value="ECO:0007669"/>
    <property type="project" value="UniProtKB-EC"/>
</dbReference>
<feature type="domain" description="Vesicle tethering protein Uso1/P115-like head" evidence="17">
    <location>
        <begin position="324"/>
        <end position="561"/>
    </location>
</feature>
<evidence type="ECO:0000259" key="21">
    <source>
        <dbReference type="Pfam" id="PF22528"/>
    </source>
</evidence>
<keyword evidence="11" id="KW-0333">Golgi apparatus</keyword>
<dbReference type="InterPro" id="IPR049482">
    <property type="entry name" value="ANM3-like_C2H2_Zf"/>
</dbReference>
<evidence type="ECO:0000259" key="18">
    <source>
        <dbReference type="Pfam" id="PF04871"/>
    </source>
</evidence>
<dbReference type="Pfam" id="PF04869">
    <property type="entry name" value="Uso1_p115_head"/>
    <property type="match status" value="1"/>
</dbReference>
<keyword evidence="8" id="KW-0479">Metal-binding</keyword>
<dbReference type="GO" id="GO:0048211">
    <property type="term" value="P:Golgi vesicle docking"/>
    <property type="evidence" value="ECO:0007669"/>
    <property type="project" value="TreeGrafter"/>
</dbReference>
<keyword evidence="6 15" id="KW-0808">Transferase</keyword>
<dbReference type="SUPFAM" id="SSF57667">
    <property type="entry name" value="beta-beta-alpha zinc fingers"/>
    <property type="match status" value="1"/>
</dbReference>
<feature type="compositionally biased region" description="Acidic residues" evidence="16">
    <location>
        <begin position="828"/>
        <end position="867"/>
    </location>
</feature>
<dbReference type="InterPro" id="IPR029063">
    <property type="entry name" value="SAM-dependent_MTases_sf"/>
</dbReference>
<dbReference type="InterPro" id="IPR024095">
    <property type="entry name" value="Vesicle_P115"/>
</dbReference>
<dbReference type="InterPro" id="IPR006953">
    <property type="entry name" value="Vesicle_Uso1_P115_head"/>
</dbReference>
<evidence type="ECO:0000313" key="22">
    <source>
        <dbReference type="EMBL" id="KAH6656465.1"/>
    </source>
</evidence>
<evidence type="ECO:0000256" key="13">
    <source>
        <dbReference type="ARBA" id="ARBA00047384"/>
    </source>
</evidence>
<dbReference type="CDD" id="cd02440">
    <property type="entry name" value="AdoMet_MTases"/>
    <property type="match status" value="1"/>
</dbReference>
<dbReference type="PANTHER" id="PTHR10013:SF0">
    <property type="entry name" value="GENERAL VESICULAR TRANSPORT FACTOR P115"/>
    <property type="match status" value="1"/>
</dbReference>
<dbReference type="RefSeq" id="XP_045960699.1">
    <property type="nucleotide sequence ID" value="XM_046105451.1"/>
</dbReference>
<evidence type="ECO:0000256" key="15">
    <source>
        <dbReference type="PROSITE-ProRule" id="PRU01015"/>
    </source>
</evidence>
<dbReference type="Gene3D" id="2.70.160.11">
    <property type="entry name" value="Hnrnp arginine n-methyltransferase1"/>
    <property type="match status" value="1"/>
</dbReference>
<dbReference type="PANTHER" id="PTHR10013">
    <property type="entry name" value="GENERAL VESICULAR TRANSPORT FACTOR P115"/>
    <property type="match status" value="1"/>
</dbReference>
<dbReference type="GO" id="GO:0000139">
    <property type="term" value="C:Golgi membrane"/>
    <property type="evidence" value="ECO:0007669"/>
    <property type="project" value="InterPro"/>
</dbReference>
<evidence type="ECO:0000256" key="11">
    <source>
        <dbReference type="ARBA" id="ARBA00023034"/>
    </source>
</evidence>
<dbReference type="Pfam" id="PF22528">
    <property type="entry name" value="PRMT_C"/>
    <property type="match status" value="1"/>
</dbReference>
<dbReference type="SUPFAM" id="SSF53335">
    <property type="entry name" value="S-adenosyl-L-methionine-dependent methyltransferases"/>
    <property type="match status" value="1"/>
</dbReference>
<dbReference type="Proteomes" id="UP000758603">
    <property type="component" value="Unassembled WGS sequence"/>
</dbReference>